<sequence>MRIDEHDDDLFVLRQAQQIVRRVPNRSTFLRNRWLGDQQRYPDKHPRQDMTCFRRMGR</sequence>
<reference evidence="2" key="1">
    <citation type="journal article" date="2019" name="Int. J. Syst. Evol. Microbiol.">
        <title>The Global Catalogue of Microorganisms (GCM) 10K type strain sequencing project: providing services to taxonomists for standard genome sequencing and annotation.</title>
        <authorList>
            <consortium name="The Broad Institute Genomics Platform"/>
            <consortium name="The Broad Institute Genome Sequencing Center for Infectious Disease"/>
            <person name="Wu L."/>
            <person name="Ma J."/>
        </authorList>
    </citation>
    <scope>NUCLEOTIDE SEQUENCE [LARGE SCALE GENOMIC DNA]</scope>
    <source>
        <strain evidence="2">JCM 16673</strain>
    </source>
</reference>
<protein>
    <submittedName>
        <fullName evidence="1">Uncharacterized protein</fullName>
    </submittedName>
</protein>
<keyword evidence="2" id="KW-1185">Reference proteome</keyword>
<evidence type="ECO:0000313" key="1">
    <source>
        <dbReference type="EMBL" id="GAA4021665.1"/>
    </source>
</evidence>
<proteinExistence type="predicted"/>
<accession>A0ABP7T664</accession>
<comment type="caution">
    <text evidence="1">The sequence shown here is derived from an EMBL/GenBank/DDBJ whole genome shotgun (WGS) entry which is preliminary data.</text>
</comment>
<name>A0ABP7T664_9BURK</name>
<organism evidence="1 2">
    <name type="scientific">Actimicrobium antarcticum</name>
    <dbReference type="NCBI Taxonomy" id="1051899"/>
    <lineage>
        <taxon>Bacteria</taxon>
        <taxon>Pseudomonadati</taxon>
        <taxon>Pseudomonadota</taxon>
        <taxon>Betaproteobacteria</taxon>
        <taxon>Burkholderiales</taxon>
        <taxon>Oxalobacteraceae</taxon>
        <taxon>Actimicrobium</taxon>
    </lineage>
</organism>
<dbReference type="EMBL" id="BAAAZE010000008">
    <property type="protein sequence ID" value="GAA4021665.1"/>
    <property type="molecule type" value="Genomic_DNA"/>
</dbReference>
<gene>
    <name evidence="1" type="ORF">GCM10022212_18290</name>
</gene>
<dbReference type="Proteomes" id="UP001501353">
    <property type="component" value="Unassembled WGS sequence"/>
</dbReference>
<evidence type="ECO:0000313" key="2">
    <source>
        <dbReference type="Proteomes" id="UP001501353"/>
    </source>
</evidence>